<evidence type="ECO:0000256" key="5">
    <source>
        <dbReference type="ARBA" id="ARBA00022842"/>
    </source>
</evidence>
<dbReference type="AlphaFoldDB" id="A0A379FAV5"/>
<dbReference type="GO" id="GO:0008409">
    <property type="term" value="F:5'-3' exonuclease activity"/>
    <property type="evidence" value="ECO:0007669"/>
    <property type="project" value="InterPro"/>
</dbReference>
<keyword evidence="6 8" id="KW-0630">Potassium</keyword>
<dbReference type="GO" id="GO:0030955">
    <property type="term" value="F:potassium ion binding"/>
    <property type="evidence" value="ECO:0007669"/>
    <property type="project" value="UniProtKB-UniRule"/>
</dbReference>
<keyword evidence="4 8" id="KW-0378">Hydrolase</keyword>
<dbReference type="Gene3D" id="1.10.150.20">
    <property type="entry name" value="5' to 3' exonuclease, C-terminal subdomain"/>
    <property type="match status" value="1"/>
</dbReference>
<dbReference type="NCBIfam" id="NF007017">
    <property type="entry name" value="PRK09482.1"/>
    <property type="match status" value="1"/>
</dbReference>
<dbReference type="InterPro" id="IPR008918">
    <property type="entry name" value="HhH2"/>
</dbReference>
<evidence type="ECO:0000259" key="9">
    <source>
        <dbReference type="SMART" id="SM00475"/>
    </source>
</evidence>
<name>A0A379FAV5_PROVU</name>
<dbReference type="Gene3D" id="3.40.50.1010">
    <property type="entry name" value="5'-nuclease"/>
    <property type="match status" value="1"/>
</dbReference>
<dbReference type="GO" id="GO:0033567">
    <property type="term" value="P:DNA replication, Okazaki fragment processing"/>
    <property type="evidence" value="ECO:0007669"/>
    <property type="project" value="UniProtKB-UniRule"/>
</dbReference>
<comment type="function">
    <text evidence="8">Has flap endonuclease activity. During DNA replication, flap endonucleases cleave the 5'-overhanging flap structure that is generated by displacement synthesis when DNA polymerase encounters the 5'-end of a downstream Okazaki fragment.</text>
</comment>
<keyword evidence="7 8" id="KW-0238">DNA-binding</keyword>
<evidence type="ECO:0000256" key="4">
    <source>
        <dbReference type="ARBA" id="ARBA00022801"/>
    </source>
</evidence>
<evidence type="ECO:0000313" key="11">
    <source>
        <dbReference type="Proteomes" id="UP000254331"/>
    </source>
</evidence>
<comment type="cofactor">
    <cofactor evidence="8">
        <name>Mg(2+)</name>
        <dbReference type="ChEBI" id="CHEBI:18420"/>
    </cofactor>
    <text evidence="8">Binds 2 Mg(2+) per subunit. Only one magnesium ion has a direct interaction with the protein, the other interactions are indirect.</text>
</comment>
<dbReference type="InterPro" id="IPR020046">
    <property type="entry name" value="5-3_exonucl_a-hlix_arch_N"/>
</dbReference>
<evidence type="ECO:0000256" key="7">
    <source>
        <dbReference type="ARBA" id="ARBA00023125"/>
    </source>
</evidence>
<dbReference type="InterPro" id="IPR038969">
    <property type="entry name" value="FEN"/>
</dbReference>
<keyword evidence="3 8" id="KW-0255">Endonuclease</keyword>
<dbReference type="EC" id="3.1.-.-" evidence="8"/>
<organism evidence="10 11">
    <name type="scientific">Proteus vulgaris</name>
    <dbReference type="NCBI Taxonomy" id="585"/>
    <lineage>
        <taxon>Bacteria</taxon>
        <taxon>Pseudomonadati</taxon>
        <taxon>Pseudomonadota</taxon>
        <taxon>Gammaproteobacteria</taxon>
        <taxon>Enterobacterales</taxon>
        <taxon>Morganellaceae</taxon>
        <taxon>Proteus</taxon>
    </lineage>
</organism>
<dbReference type="InterPro" id="IPR020045">
    <property type="entry name" value="DNA_polI_H3TH"/>
</dbReference>
<dbReference type="SMART" id="SM00475">
    <property type="entry name" value="53EXOc"/>
    <property type="match status" value="1"/>
</dbReference>
<dbReference type="Pfam" id="PF01367">
    <property type="entry name" value="5_3_exonuc"/>
    <property type="match status" value="1"/>
</dbReference>
<evidence type="ECO:0000313" key="10">
    <source>
        <dbReference type="EMBL" id="SUC16691.1"/>
    </source>
</evidence>
<feature type="binding site" evidence="8">
    <location>
        <position position="104"/>
    </location>
    <ligand>
        <name>Mg(2+)</name>
        <dbReference type="ChEBI" id="CHEBI:18420"/>
    </ligand>
</feature>
<evidence type="ECO:0000256" key="2">
    <source>
        <dbReference type="ARBA" id="ARBA00022723"/>
    </source>
</evidence>
<dbReference type="InterPro" id="IPR029060">
    <property type="entry name" value="PIN-like_dom_sf"/>
</dbReference>
<dbReference type="SUPFAM" id="SSF47807">
    <property type="entry name" value="5' to 3' exonuclease, C-terminal subdomain"/>
    <property type="match status" value="1"/>
</dbReference>
<dbReference type="Proteomes" id="UP000254331">
    <property type="component" value="Unassembled WGS sequence"/>
</dbReference>
<keyword evidence="2 8" id="KW-0479">Metal-binding</keyword>
<dbReference type="PANTHER" id="PTHR42646">
    <property type="entry name" value="FLAP ENDONUCLEASE XNI"/>
    <property type="match status" value="1"/>
</dbReference>
<dbReference type="GO" id="GO:0003677">
    <property type="term" value="F:DNA binding"/>
    <property type="evidence" value="ECO:0007669"/>
    <property type="project" value="UniProtKB-UniRule"/>
</dbReference>
<evidence type="ECO:0000256" key="6">
    <source>
        <dbReference type="ARBA" id="ARBA00022958"/>
    </source>
</evidence>
<evidence type="ECO:0000256" key="3">
    <source>
        <dbReference type="ARBA" id="ARBA00022759"/>
    </source>
</evidence>
<feature type="region of interest" description="Interaction with DNA" evidence="8">
    <location>
        <begin position="184"/>
        <end position="189"/>
    </location>
</feature>
<feature type="binding site" evidence="8">
    <location>
        <position position="171"/>
    </location>
    <ligand>
        <name>K(+)</name>
        <dbReference type="ChEBI" id="CHEBI:29103"/>
    </ligand>
</feature>
<dbReference type="CDD" id="cd09898">
    <property type="entry name" value="H3TH_53EXO"/>
    <property type="match status" value="1"/>
</dbReference>
<gene>
    <name evidence="8 10" type="primary">xni</name>
    <name evidence="8" type="synonym">ygdG</name>
    <name evidence="10" type="ORF">NCTC10376_02598</name>
</gene>
<sequence length="261" mass="29270">MMIHLLIIDALNLIRRIHAASGSSCLTVCEQSVNQLLGHTHPTHAVAVFDEDDREGSWRHQLLPDYKAGRTPMPDELRQQLPVIKAMLLNLGIQSWHSGGDEADDVAATLATKVANAGFRVTIISTDKGYCQLLSPSIRIRDYFQRRWLDLEFIRAEFGVEPSQLTDYWGLTGVSSSKITGVPGIGPKSAAELLQIYPDLESLYQHIDNVPTKWRNKLITHKESAFISRKITTLRTDIQLNGNLQQLRLNNYNLNNSAPTC</sequence>
<dbReference type="FunFam" id="1.10.150.20:FF:000003">
    <property type="entry name" value="DNA polymerase I"/>
    <property type="match status" value="1"/>
</dbReference>
<keyword evidence="1 8" id="KW-0540">Nuclease</keyword>
<dbReference type="GO" id="GO:0000287">
    <property type="term" value="F:magnesium ion binding"/>
    <property type="evidence" value="ECO:0007669"/>
    <property type="project" value="UniProtKB-UniRule"/>
</dbReference>
<protein>
    <recommendedName>
        <fullName evidence="8">Flap endonuclease Xni</fullName>
        <shortName evidence="8">FEN</shortName>
        <ecNumber evidence="8">3.1.-.-</ecNumber>
    </recommendedName>
</protein>
<dbReference type="HAMAP" id="MF_01192">
    <property type="entry name" value="Xni"/>
    <property type="match status" value="1"/>
</dbReference>
<dbReference type="PANTHER" id="PTHR42646:SF2">
    <property type="entry name" value="5'-3' EXONUCLEASE FAMILY PROTEIN"/>
    <property type="match status" value="1"/>
</dbReference>
<keyword evidence="5 8" id="KW-0460">Magnesium</keyword>
<evidence type="ECO:0000256" key="1">
    <source>
        <dbReference type="ARBA" id="ARBA00022722"/>
    </source>
</evidence>
<comment type="caution">
    <text evidence="8">Lacks conserved residue(s) required for the propagation of feature annotation.</text>
</comment>
<dbReference type="EMBL" id="UGTW01000001">
    <property type="protein sequence ID" value="SUC16691.1"/>
    <property type="molecule type" value="Genomic_DNA"/>
</dbReference>
<reference evidence="10 11" key="1">
    <citation type="submission" date="2018-06" db="EMBL/GenBank/DDBJ databases">
        <authorList>
            <consortium name="Pathogen Informatics"/>
            <person name="Doyle S."/>
        </authorList>
    </citation>
    <scope>NUCLEOTIDE SEQUENCE [LARGE SCALE GENOMIC DNA]</scope>
    <source>
        <strain evidence="10 11">NCTC10376</strain>
    </source>
</reference>
<dbReference type="GO" id="GO:0017108">
    <property type="term" value="F:5'-flap endonuclease activity"/>
    <property type="evidence" value="ECO:0007669"/>
    <property type="project" value="UniProtKB-UniRule"/>
</dbReference>
<accession>A0A379FAV5</accession>
<dbReference type="Pfam" id="PF02739">
    <property type="entry name" value="5_3_exonuc_N"/>
    <property type="match status" value="1"/>
</dbReference>
<evidence type="ECO:0000256" key="8">
    <source>
        <dbReference type="HAMAP-Rule" id="MF_01192"/>
    </source>
</evidence>
<comment type="cofactor">
    <cofactor evidence="8">
        <name>K(+)</name>
        <dbReference type="ChEBI" id="CHEBI:29103"/>
    </cofactor>
    <text evidence="8">Binds 1 K(+) per subunit. The potassium ion strongly increases the affinity for DNA.</text>
</comment>
<feature type="domain" description="5'-3' exonuclease" evidence="9">
    <location>
        <begin position="3"/>
        <end position="250"/>
    </location>
</feature>
<dbReference type="InterPro" id="IPR002421">
    <property type="entry name" value="5-3_exonuclease"/>
</dbReference>
<dbReference type="InterPro" id="IPR036279">
    <property type="entry name" value="5-3_exonuclease_C_sf"/>
</dbReference>
<dbReference type="InterPro" id="IPR022895">
    <property type="entry name" value="Xni"/>
</dbReference>
<feature type="binding site" evidence="8">
    <location>
        <position position="182"/>
    </location>
    <ligand>
        <name>K(+)</name>
        <dbReference type="ChEBI" id="CHEBI:29103"/>
    </ligand>
</feature>
<comment type="similarity">
    <text evidence="8">Belongs to the Xni family.</text>
</comment>
<feature type="binding site" evidence="8">
    <location>
        <position position="185"/>
    </location>
    <ligand>
        <name>K(+)</name>
        <dbReference type="ChEBI" id="CHEBI:29103"/>
    </ligand>
</feature>
<dbReference type="SUPFAM" id="SSF88723">
    <property type="entry name" value="PIN domain-like"/>
    <property type="match status" value="1"/>
</dbReference>
<proteinExistence type="inferred from homology"/>
<dbReference type="SMART" id="SM00279">
    <property type="entry name" value="HhH2"/>
    <property type="match status" value="1"/>
</dbReference>
<dbReference type="CDD" id="cd09859">
    <property type="entry name" value="PIN_53EXO"/>
    <property type="match status" value="1"/>
</dbReference>